<sequence>AVPITMIRGSNNAVQQPPSHIQAFAQSFSHLPRGTSSPVVPKSAPVLRQGTSPALQIPAGLNTLPLPIARAPLLQAVKTTTVQATRPQSPIVGGQPVPQTQPQDLSRTNFPLHGSITPVMPGSMGPLSVHVTLNRPDNSTTNQDSSMVQSRVVPAQVQKEVPTNIQHRISVSLSSDSLHPRLTSDFARTTLPFSGPQKANHQSLVPQAKIVSAQPGATMKSANLAVTTPVMINCTNPSLTTGVTTISSS</sequence>
<name>A0A0B6YHP5_9EUPU</name>
<dbReference type="EMBL" id="HACG01008852">
    <property type="protein sequence ID" value="CEK55717.1"/>
    <property type="molecule type" value="Transcribed_RNA"/>
</dbReference>
<organism evidence="1">
    <name type="scientific">Arion vulgaris</name>
    <dbReference type="NCBI Taxonomy" id="1028688"/>
    <lineage>
        <taxon>Eukaryota</taxon>
        <taxon>Metazoa</taxon>
        <taxon>Spiralia</taxon>
        <taxon>Lophotrochozoa</taxon>
        <taxon>Mollusca</taxon>
        <taxon>Gastropoda</taxon>
        <taxon>Heterobranchia</taxon>
        <taxon>Euthyneura</taxon>
        <taxon>Panpulmonata</taxon>
        <taxon>Eupulmonata</taxon>
        <taxon>Stylommatophora</taxon>
        <taxon>Helicina</taxon>
        <taxon>Arionoidea</taxon>
        <taxon>Arionidae</taxon>
        <taxon>Arion</taxon>
    </lineage>
</organism>
<reference evidence="1" key="1">
    <citation type="submission" date="2014-12" db="EMBL/GenBank/DDBJ databases">
        <title>Insight into the proteome of Arion vulgaris.</title>
        <authorList>
            <person name="Aradska J."/>
            <person name="Bulat T."/>
            <person name="Smidak R."/>
            <person name="Sarate P."/>
            <person name="Gangsoo J."/>
            <person name="Sialana F."/>
            <person name="Bilban M."/>
            <person name="Lubec G."/>
        </authorList>
    </citation>
    <scope>NUCLEOTIDE SEQUENCE</scope>
    <source>
        <tissue evidence="1">Skin</tissue>
    </source>
</reference>
<protein>
    <submittedName>
        <fullName evidence="1">Uncharacterized protein</fullName>
    </submittedName>
</protein>
<accession>A0A0B6YHP5</accession>
<proteinExistence type="predicted"/>
<gene>
    <name evidence="1" type="primary">ORF25860</name>
</gene>
<feature type="non-terminal residue" evidence="1">
    <location>
        <position position="1"/>
    </location>
</feature>
<evidence type="ECO:0000313" key="1">
    <source>
        <dbReference type="EMBL" id="CEK55717.1"/>
    </source>
</evidence>
<feature type="non-terminal residue" evidence="1">
    <location>
        <position position="249"/>
    </location>
</feature>
<dbReference type="AlphaFoldDB" id="A0A0B6YHP5"/>